<dbReference type="SUPFAM" id="SSF50978">
    <property type="entry name" value="WD40 repeat-like"/>
    <property type="match status" value="1"/>
</dbReference>
<evidence type="ECO:0000313" key="5">
    <source>
        <dbReference type="WBParaSite" id="ECPE_0001844401-mRNA-1"/>
    </source>
</evidence>
<protein>
    <submittedName>
        <fullName evidence="5">WD_REPEATS_REGION domain-containing protein</fullName>
    </submittedName>
</protein>
<dbReference type="EMBL" id="UZAN01078159">
    <property type="protein sequence ID" value="VDP96271.1"/>
    <property type="molecule type" value="Genomic_DNA"/>
</dbReference>
<dbReference type="GO" id="GO:0071013">
    <property type="term" value="C:catalytic step 2 spliceosome"/>
    <property type="evidence" value="ECO:0007669"/>
    <property type="project" value="TreeGrafter"/>
</dbReference>
<dbReference type="GO" id="GO:0000398">
    <property type="term" value="P:mRNA splicing, via spliceosome"/>
    <property type="evidence" value="ECO:0007669"/>
    <property type="project" value="TreeGrafter"/>
</dbReference>
<accession>A0A183BGQ9</accession>
<keyword evidence="2" id="KW-0963">Cytoplasm</keyword>
<evidence type="ECO:0000313" key="4">
    <source>
        <dbReference type="Proteomes" id="UP000272942"/>
    </source>
</evidence>
<gene>
    <name evidence="3" type="ORF">ECPE_LOCUS18394</name>
</gene>
<dbReference type="PANTHER" id="PTHR22842:SF3">
    <property type="entry name" value="WD REPEAT DOMAIN-CONTAINING PROTEIN 83"/>
    <property type="match status" value="1"/>
</dbReference>
<dbReference type="InterPro" id="IPR015943">
    <property type="entry name" value="WD40/YVTN_repeat-like_dom_sf"/>
</dbReference>
<dbReference type="PANTHER" id="PTHR22842">
    <property type="entry name" value="WD40 REPEAT PROTEIN"/>
    <property type="match status" value="1"/>
</dbReference>
<dbReference type="AlphaFoldDB" id="A0A183BGQ9"/>
<dbReference type="InterPro" id="IPR036322">
    <property type="entry name" value="WD40_repeat_dom_sf"/>
</dbReference>
<evidence type="ECO:0000256" key="2">
    <source>
        <dbReference type="ARBA" id="ARBA00022490"/>
    </source>
</evidence>
<dbReference type="InterPro" id="IPR051980">
    <property type="entry name" value="WD_repeat_MORG1"/>
</dbReference>
<dbReference type="Gene3D" id="2.130.10.10">
    <property type="entry name" value="YVTN repeat-like/Quinoprotein amine dehydrogenase"/>
    <property type="match status" value="1"/>
</dbReference>
<name>A0A183BGQ9_9TREM</name>
<organism evidence="5">
    <name type="scientific">Echinostoma caproni</name>
    <dbReference type="NCBI Taxonomy" id="27848"/>
    <lineage>
        <taxon>Eukaryota</taxon>
        <taxon>Metazoa</taxon>
        <taxon>Spiralia</taxon>
        <taxon>Lophotrochozoa</taxon>
        <taxon>Platyhelminthes</taxon>
        <taxon>Trematoda</taxon>
        <taxon>Digenea</taxon>
        <taxon>Plagiorchiida</taxon>
        <taxon>Echinostomata</taxon>
        <taxon>Echinostomatoidea</taxon>
        <taxon>Echinostomatidae</taxon>
        <taxon>Echinostoma</taxon>
    </lineage>
</organism>
<dbReference type="OrthoDB" id="71437at2759"/>
<proteinExistence type="predicted"/>
<dbReference type="GO" id="GO:0005737">
    <property type="term" value="C:cytoplasm"/>
    <property type="evidence" value="ECO:0007669"/>
    <property type="project" value="UniProtKB-SubCell"/>
</dbReference>
<sequence length="151" mass="16532">MTVDCQCVLVGTQDSTLRLFDALTGELLNKYFGHVNKTYKMDSVLMNYDAHVASGSEELGLVFIWDFVRSNESLLTLDHSPGGPAWGYLPFSDSAVSSLAIEAAKSTNFLVHSLSAHPNQSRLLTSGGDFVWLWDAEPDVTDKDQSDSNAL</sequence>
<reference evidence="5" key="1">
    <citation type="submission" date="2016-06" db="UniProtKB">
        <authorList>
            <consortium name="WormBaseParasite"/>
        </authorList>
    </citation>
    <scope>IDENTIFICATION</scope>
</reference>
<dbReference type="Proteomes" id="UP000272942">
    <property type="component" value="Unassembled WGS sequence"/>
</dbReference>
<reference evidence="3 4" key="2">
    <citation type="submission" date="2018-11" db="EMBL/GenBank/DDBJ databases">
        <authorList>
            <consortium name="Pathogen Informatics"/>
        </authorList>
    </citation>
    <scope>NUCLEOTIDE SEQUENCE [LARGE SCALE GENOMIC DNA]</scope>
    <source>
        <strain evidence="3 4">Egypt</strain>
    </source>
</reference>
<evidence type="ECO:0000256" key="1">
    <source>
        <dbReference type="ARBA" id="ARBA00004496"/>
    </source>
</evidence>
<evidence type="ECO:0000313" key="3">
    <source>
        <dbReference type="EMBL" id="VDP96271.1"/>
    </source>
</evidence>
<comment type="subcellular location">
    <subcellularLocation>
        <location evidence="1">Cytoplasm</location>
    </subcellularLocation>
</comment>
<dbReference type="WBParaSite" id="ECPE_0001844401-mRNA-1">
    <property type="protein sequence ID" value="ECPE_0001844401-mRNA-1"/>
    <property type="gene ID" value="ECPE_0001844401"/>
</dbReference>
<keyword evidence="4" id="KW-1185">Reference proteome</keyword>